<evidence type="ECO:0000313" key="2">
    <source>
        <dbReference type="Proteomes" id="UP001580928"/>
    </source>
</evidence>
<proteinExistence type="predicted"/>
<evidence type="ECO:0008006" key="3">
    <source>
        <dbReference type="Google" id="ProtNLM"/>
    </source>
</evidence>
<keyword evidence="2" id="KW-1185">Reference proteome</keyword>
<evidence type="ECO:0000313" key="1">
    <source>
        <dbReference type="EMBL" id="MFB5945362.1"/>
    </source>
</evidence>
<accession>A0ABV5CCR9</accession>
<dbReference type="EMBL" id="JBBVGT010000002">
    <property type="protein sequence ID" value="MFB5945362.1"/>
    <property type="molecule type" value="Genomic_DNA"/>
</dbReference>
<dbReference type="RefSeq" id="WP_375556903.1">
    <property type="nucleotide sequence ID" value="NZ_JBBVGT010000002.1"/>
</dbReference>
<organism evidence="1 2">
    <name type="scientific">Albibacterium profundi</name>
    <dbReference type="NCBI Taxonomy" id="3134906"/>
    <lineage>
        <taxon>Bacteria</taxon>
        <taxon>Pseudomonadati</taxon>
        <taxon>Bacteroidota</taxon>
        <taxon>Sphingobacteriia</taxon>
        <taxon>Sphingobacteriales</taxon>
        <taxon>Sphingobacteriaceae</taxon>
        <taxon>Albibacterium</taxon>
    </lineage>
</organism>
<sequence>MKLLSFTLLKHLILVIILCMCSGLLLAQQEVSGIIFDKDTKQRVAKVYIYNTNTDKGIFNNLKGEFTLSASPGDVLIAATEGYFPDTLKVSKEDVLVLYLKRSSIMLKEVSIVARKSPQEVLEQKKEDYNIAYRRGDPGSLLSSGHSGAGLSIDALYSILSREGKNARYLQEIIERDYQNDIIDYRYTPEFVHANTGLEGDALEEFMLQYRPSYYFVLQSNDYQLALFVRQSYRQYRRNPEARRLPSLEEIPIESLEETQTPK</sequence>
<dbReference type="Proteomes" id="UP001580928">
    <property type="component" value="Unassembled WGS sequence"/>
</dbReference>
<protein>
    <recommendedName>
        <fullName evidence="3">CarboxypepD_reg-like domain-containing protein</fullName>
    </recommendedName>
</protein>
<comment type="caution">
    <text evidence="1">The sequence shown here is derived from an EMBL/GenBank/DDBJ whole genome shotgun (WGS) entry which is preliminary data.</text>
</comment>
<gene>
    <name evidence="1" type="ORF">WKR92_05930</name>
</gene>
<dbReference type="InterPro" id="IPR008969">
    <property type="entry name" value="CarboxyPept-like_regulatory"/>
</dbReference>
<name>A0ABV5CCR9_9SPHI</name>
<dbReference type="SUPFAM" id="SSF49464">
    <property type="entry name" value="Carboxypeptidase regulatory domain-like"/>
    <property type="match status" value="1"/>
</dbReference>
<reference evidence="1 2" key="1">
    <citation type="submission" date="2024-04" db="EMBL/GenBank/DDBJ databases">
        <title>Albibacterium profundi sp. nov., isolated from sediment of the Challenger Deep of Mariana Trench.</title>
        <authorList>
            <person name="Wang Y."/>
        </authorList>
    </citation>
    <scope>NUCLEOTIDE SEQUENCE [LARGE SCALE GENOMIC DNA]</scope>
    <source>
        <strain evidence="1 2">RHL897</strain>
    </source>
</reference>